<evidence type="ECO:0000256" key="4">
    <source>
        <dbReference type="SAM" id="MobiDB-lite"/>
    </source>
</evidence>
<comment type="subcellular location">
    <subcellularLocation>
        <location evidence="1">Cytoplasm</location>
    </subcellularLocation>
</comment>
<accession>A0A8B8EXV2</accession>
<feature type="compositionally biased region" description="Low complexity" evidence="4">
    <location>
        <begin position="1262"/>
        <end position="1271"/>
    </location>
</feature>
<dbReference type="Pfam" id="PF01044">
    <property type="entry name" value="Vinculin"/>
    <property type="match status" value="2"/>
</dbReference>
<dbReference type="KEGG" id="cvn:111137616"/>
<feature type="compositionally biased region" description="Polar residues" evidence="4">
    <location>
        <begin position="633"/>
        <end position="643"/>
    </location>
</feature>
<evidence type="ECO:0000256" key="3">
    <source>
        <dbReference type="ARBA" id="ARBA00022490"/>
    </source>
</evidence>
<dbReference type="OrthoDB" id="29742at2759"/>
<gene>
    <name evidence="6" type="primary">LOC111137616</name>
</gene>
<evidence type="ECO:0000256" key="1">
    <source>
        <dbReference type="ARBA" id="ARBA00004496"/>
    </source>
</evidence>
<feature type="compositionally biased region" description="Polar residues" evidence="4">
    <location>
        <begin position="666"/>
        <end position="677"/>
    </location>
</feature>
<evidence type="ECO:0000313" key="6">
    <source>
        <dbReference type="RefSeq" id="XP_022344860.1"/>
    </source>
</evidence>
<dbReference type="GO" id="GO:0016477">
    <property type="term" value="P:cell migration"/>
    <property type="evidence" value="ECO:0007669"/>
    <property type="project" value="TreeGrafter"/>
</dbReference>
<dbReference type="Gene3D" id="1.20.120.230">
    <property type="entry name" value="Alpha-catenin/vinculin-like"/>
    <property type="match status" value="4"/>
</dbReference>
<dbReference type="GO" id="GO:0016342">
    <property type="term" value="C:catenin complex"/>
    <property type="evidence" value="ECO:0007669"/>
    <property type="project" value="TreeGrafter"/>
</dbReference>
<dbReference type="GeneID" id="111137616"/>
<evidence type="ECO:0000256" key="2">
    <source>
        <dbReference type="ARBA" id="ARBA00008376"/>
    </source>
</evidence>
<dbReference type="InterPro" id="IPR006077">
    <property type="entry name" value="Vinculin/catenin"/>
</dbReference>
<keyword evidence="3" id="KW-0963">Cytoplasm</keyword>
<feature type="region of interest" description="Disordered" evidence="4">
    <location>
        <begin position="1262"/>
        <end position="1284"/>
    </location>
</feature>
<name>A0A8B8EXV2_CRAVI</name>
<dbReference type="RefSeq" id="XP_022344860.1">
    <property type="nucleotide sequence ID" value="XM_022489152.1"/>
</dbReference>
<dbReference type="GO" id="GO:0005737">
    <property type="term" value="C:cytoplasm"/>
    <property type="evidence" value="ECO:0007669"/>
    <property type="project" value="UniProtKB-SubCell"/>
</dbReference>
<dbReference type="GO" id="GO:0051015">
    <property type="term" value="F:actin filament binding"/>
    <property type="evidence" value="ECO:0007669"/>
    <property type="project" value="InterPro"/>
</dbReference>
<dbReference type="GO" id="GO:0005912">
    <property type="term" value="C:adherens junction"/>
    <property type="evidence" value="ECO:0007669"/>
    <property type="project" value="TreeGrafter"/>
</dbReference>
<dbReference type="GO" id="GO:0098609">
    <property type="term" value="P:cell-cell adhesion"/>
    <property type="evidence" value="ECO:0007669"/>
    <property type="project" value="TreeGrafter"/>
</dbReference>
<dbReference type="PANTHER" id="PTHR18914">
    <property type="entry name" value="ALPHA CATENIN"/>
    <property type="match status" value="1"/>
</dbReference>
<feature type="region of interest" description="Disordered" evidence="4">
    <location>
        <begin position="613"/>
        <end position="702"/>
    </location>
</feature>
<feature type="compositionally biased region" description="Low complexity" evidence="4">
    <location>
        <begin position="644"/>
        <end position="665"/>
    </location>
</feature>
<keyword evidence="5" id="KW-1185">Reference proteome</keyword>
<feature type="compositionally biased region" description="Polar residues" evidence="4">
    <location>
        <begin position="685"/>
        <end position="698"/>
    </location>
</feature>
<evidence type="ECO:0000313" key="5">
    <source>
        <dbReference type="Proteomes" id="UP000694844"/>
    </source>
</evidence>
<sequence>MMEVTNGLLTSLVQTKSIERVLAPIASQVSLLIILDESENGVGKPDHMGPCAQAVMKAAEKLIKIGKERANNSPDQDYQRQMMSACEILDLASSGLYIASQRLTNDASREIRTKVINASKDVLQGTMKVLLVSDDAEVKKVVSAGHLVTECLSRLSMVHSMQELLSNFKSFTDGATLLCSLAQKRQSELCQNRQRERIITALSLLKKSIPSLSVALQSYIKYPKNQQAQMSKSFVINQAQSAVCDIVEAVENKFTDEDYLDVEEPGYFVTKIDQVLDALSVDKRLDLDADLETWTENLVRHSMLVAHLCLDRYRNIIVKTCQRVLQLKSRVLQLNHSMNSNPELPALREDYEECCENYIDEFCELEKDVNLALLNLVVDVFKETTEPLERLVKAAMYSTQERGFEQHMKDLVTDFQTHADRMGQIASFAAASSTDAQRVRTIRRCVCHMERLDPDIVPAVAAMAKKAQDKMAVRHVKLLMKEWTFELTSLMQVLDEMTDPRIFMQVSESRIKEDISVCHGFLAEEDDLGLGSSVKSVIGRARRVCQMAERIISGHKDPLYRNGLLVFVKQLQKAVTGLRAANSNLVSDRGNKAYAETFQKRLEQVLDRVKQVTTGLSEESHPGILSPQRKNLRQTAMSHSNIYKKSSSKSSLLSSKTSLQEQSTSCGSIQNYTSSRASLHDRSSRGSIHNKSSRTSLGLPSLHLSSMDDTDIFLETSIEKPLQKSSSSIQQSSLKKFTSGDHQVEHRMLLTSQMEDGLTCLAKRVATNLIAAVQKLNKHRCNLLCGELLAWTNHIVDMAKHLLPYCQGTRQKGMKNLCHETDLLASEIVDQTKQAIAGDIEVMEELREQCVQWKFKIEKLRVSVDATIDTYKVVPDSLLEALNDQNIALAREELECLKAHHSCVSDVVLMTQGLVLADPAPLRHCQDLSEELENLTVTMTTTVEMGPQRMTEEDINQLDQLGREWAVMMFCILSDLDTLVEETSTLGRDRKVWPTQDMTSLKQDDIITFVESENKRLRDILHGACIGNESKAEEAQDLCKGMSEFLDTLRSEQARRVTSTQRAFMVSKSYIPLRIRVTSMCWIVKAVGCVDLIQAQISVYCKPIISLTDLGVKARTMPQGKQRMVQISELQLEISRFSEKLVKLRQRIQSNIQLSTNLEKRAAVRSCLDRVTESSSGLIQVMKTLTDEKRTVTEAVGEVEKQKFQWAAHLRELMVQLRQMTDVKPRLVSELHTLMGVLDMTEKLSMDCETETLAGNYCPSGSLKKQGSGSQNQAAKSSMQSVHEELLQVTSERNLETNIGTFNRDRRKGNGKSPYKPSASILDAAKYLQKEADKWEDENNPIVQVAKEMSSQMEQMAEYCQGEGPVGNHQDVARVALSIAENGKRIKQFTDVLATYCVDQRCGQDLRYYANQIPSLSKQLTILANVQMGSQEDMRLSSEEADKILVQNARNLMTAVLRAMTAAESVCVKGLLSPESGENDEICAIILASQWKRRLQHYRKTEAKDAVIDELGLRRTEEYHPPKLSQIFE</sequence>
<feature type="compositionally biased region" description="Polar residues" evidence="4">
    <location>
        <begin position="1272"/>
        <end position="1281"/>
    </location>
</feature>
<dbReference type="InterPro" id="IPR036723">
    <property type="entry name" value="Alpha-catenin/vinculin-like_sf"/>
</dbReference>
<comment type="similarity">
    <text evidence="2">Belongs to the vinculin/alpha-catenin family.</text>
</comment>
<proteinExistence type="inferred from homology"/>
<dbReference type="PANTHER" id="PTHR18914:SF30">
    <property type="entry name" value="VINCULIN_ALPHA-CATENIN FAMILY MEMBER 1"/>
    <property type="match status" value="1"/>
</dbReference>
<dbReference type="Gene3D" id="1.20.120.810">
    <property type="entry name" value="Vinculin, Vh2 four-helix bundle"/>
    <property type="match status" value="1"/>
</dbReference>
<dbReference type="GO" id="GO:0008013">
    <property type="term" value="F:beta-catenin binding"/>
    <property type="evidence" value="ECO:0007669"/>
    <property type="project" value="TreeGrafter"/>
</dbReference>
<reference evidence="6" key="1">
    <citation type="submission" date="2025-08" db="UniProtKB">
        <authorList>
            <consortium name="RefSeq"/>
        </authorList>
    </citation>
    <scope>IDENTIFICATION</scope>
    <source>
        <tissue evidence="6">Whole sample</tissue>
    </source>
</reference>
<dbReference type="Proteomes" id="UP000694844">
    <property type="component" value="Chromosome 5"/>
</dbReference>
<protein>
    <submittedName>
        <fullName evidence="6">Uncharacterized protein LOC111137616 isoform X1</fullName>
    </submittedName>
</protein>
<dbReference type="SUPFAM" id="SSF47220">
    <property type="entry name" value="alpha-catenin/vinculin-like"/>
    <property type="match status" value="4"/>
</dbReference>
<organism evidence="5 6">
    <name type="scientific">Crassostrea virginica</name>
    <name type="common">Eastern oyster</name>
    <dbReference type="NCBI Taxonomy" id="6565"/>
    <lineage>
        <taxon>Eukaryota</taxon>
        <taxon>Metazoa</taxon>
        <taxon>Spiralia</taxon>
        <taxon>Lophotrochozoa</taxon>
        <taxon>Mollusca</taxon>
        <taxon>Bivalvia</taxon>
        <taxon>Autobranchia</taxon>
        <taxon>Pteriomorphia</taxon>
        <taxon>Ostreida</taxon>
        <taxon>Ostreoidea</taxon>
        <taxon>Ostreidae</taxon>
        <taxon>Crassostrea</taxon>
    </lineage>
</organism>
<dbReference type="PRINTS" id="PR00806">
    <property type="entry name" value="VINCULIN"/>
</dbReference>